<evidence type="ECO:0000313" key="2">
    <source>
        <dbReference type="Proteomes" id="UP000176329"/>
    </source>
</evidence>
<name>A0A1F6LR94_9BACT</name>
<dbReference type="AlphaFoldDB" id="A0A1F6LR94"/>
<dbReference type="EMBL" id="MFPV01000030">
    <property type="protein sequence ID" value="OGH61910.1"/>
    <property type="molecule type" value="Genomic_DNA"/>
</dbReference>
<accession>A0A1F6LR94</accession>
<sequence>MIEVKRRKNESFESLVRRFRKQMQLSGTTLQAKKVQYHKSHKSKNVVRASTLIRLKRKGVMEYLTKIGKTPTTDKK</sequence>
<protein>
    <recommendedName>
        <fullName evidence="3">30S ribosomal protein S21</fullName>
    </recommendedName>
</protein>
<gene>
    <name evidence="1" type="ORF">A2848_00020</name>
</gene>
<evidence type="ECO:0000313" key="1">
    <source>
        <dbReference type="EMBL" id="OGH61910.1"/>
    </source>
</evidence>
<evidence type="ECO:0008006" key="3">
    <source>
        <dbReference type="Google" id="ProtNLM"/>
    </source>
</evidence>
<organism evidence="1 2">
    <name type="scientific">Candidatus Magasanikbacteria bacterium RIFCSPHIGHO2_01_FULL_50_8</name>
    <dbReference type="NCBI Taxonomy" id="1798674"/>
    <lineage>
        <taxon>Bacteria</taxon>
        <taxon>Candidatus Magasanikiibacteriota</taxon>
    </lineage>
</organism>
<reference evidence="1 2" key="1">
    <citation type="journal article" date="2016" name="Nat. Commun.">
        <title>Thousands of microbial genomes shed light on interconnected biogeochemical processes in an aquifer system.</title>
        <authorList>
            <person name="Anantharaman K."/>
            <person name="Brown C.T."/>
            <person name="Hug L.A."/>
            <person name="Sharon I."/>
            <person name="Castelle C.J."/>
            <person name="Probst A.J."/>
            <person name="Thomas B.C."/>
            <person name="Singh A."/>
            <person name="Wilkins M.J."/>
            <person name="Karaoz U."/>
            <person name="Brodie E.L."/>
            <person name="Williams K.H."/>
            <person name="Hubbard S.S."/>
            <person name="Banfield J.F."/>
        </authorList>
    </citation>
    <scope>NUCLEOTIDE SEQUENCE [LARGE SCALE GENOMIC DNA]</scope>
</reference>
<proteinExistence type="predicted"/>
<comment type="caution">
    <text evidence="1">The sequence shown here is derived from an EMBL/GenBank/DDBJ whole genome shotgun (WGS) entry which is preliminary data.</text>
</comment>
<dbReference type="Proteomes" id="UP000176329">
    <property type="component" value="Unassembled WGS sequence"/>
</dbReference>